<organism evidence="1 2">
    <name type="scientific">Pristionchus pacificus</name>
    <name type="common">Parasitic nematode worm</name>
    <dbReference type="NCBI Taxonomy" id="54126"/>
    <lineage>
        <taxon>Eukaryota</taxon>
        <taxon>Metazoa</taxon>
        <taxon>Ecdysozoa</taxon>
        <taxon>Nematoda</taxon>
        <taxon>Chromadorea</taxon>
        <taxon>Rhabditida</taxon>
        <taxon>Rhabditina</taxon>
        <taxon>Diplogasteromorpha</taxon>
        <taxon>Diplogasteroidea</taxon>
        <taxon>Neodiplogasteridae</taxon>
        <taxon>Pristionchus</taxon>
    </lineage>
</organism>
<dbReference type="Proteomes" id="UP000005239">
    <property type="component" value="Unassembled WGS sequence"/>
</dbReference>
<protein>
    <submittedName>
        <fullName evidence="1">Uncharacterized protein</fullName>
    </submittedName>
</protein>
<name>A0A2A6BJP2_PRIPA</name>
<gene>
    <name evidence="1" type="primary">WBGene00283513</name>
</gene>
<evidence type="ECO:0000313" key="1">
    <source>
        <dbReference type="EnsemblMetazoa" id="PPA45144.1"/>
    </source>
</evidence>
<reference evidence="1" key="2">
    <citation type="submission" date="2022-06" db="UniProtKB">
        <authorList>
            <consortium name="EnsemblMetazoa"/>
        </authorList>
    </citation>
    <scope>IDENTIFICATION</scope>
    <source>
        <strain evidence="1">PS312</strain>
    </source>
</reference>
<dbReference type="Gene3D" id="3.30.160.60">
    <property type="entry name" value="Classic Zinc Finger"/>
    <property type="match status" value="1"/>
</dbReference>
<accession>A0A2A6BJP2</accession>
<dbReference type="EnsemblMetazoa" id="PPA45144.1">
    <property type="protein sequence ID" value="PPA45144.1"/>
    <property type="gene ID" value="WBGene00283513"/>
</dbReference>
<sequence length="84" mass="9975">MDTMEQRWKMHKCEACGNEVARDYRKAHVYREHLKISQLFACPLCPFSSDYDKRAVKGHMRRVHKGQKYRYNNGKPTNFLVGVL</sequence>
<evidence type="ECO:0000313" key="2">
    <source>
        <dbReference type="Proteomes" id="UP000005239"/>
    </source>
</evidence>
<accession>A0A8R1Z0N6</accession>
<dbReference type="AlphaFoldDB" id="A0A2A6BJP2"/>
<proteinExistence type="predicted"/>
<reference evidence="2" key="1">
    <citation type="journal article" date="2008" name="Nat. Genet.">
        <title>The Pristionchus pacificus genome provides a unique perspective on nematode lifestyle and parasitism.</title>
        <authorList>
            <person name="Dieterich C."/>
            <person name="Clifton S.W."/>
            <person name="Schuster L.N."/>
            <person name="Chinwalla A."/>
            <person name="Delehaunty K."/>
            <person name="Dinkelacker I."/>
            <person name="Fulton L."/>
            <person name="Fulton R."/>
            <person name="Godfrey J."/>
            <person name="Minx P."/>
            <person name="Mitreva M."/>
            <person name="Roeseler W."/>
            <person name="Tian H."/>
            <person name="Witte H."/>
            <person name="Yang S.P."/>
            <person name="Wilson R.K."/>
            <person name="Sommer R.J."/>
        </authorList>
    </citation>
    <scope>NUCLEOTIDE SEQUENCE [LARGE SCALE GENOMIC DNA]</scope>
    <source>
        <strain evidence="2">PS312</strain>
    </source>
</reference>
<keyword evidence="2" id="KW-1185">Reference proteome</keyword>